<protein>
    <submittedName>
        <fullName evidence="3">Uncharacterized protein</fullName>
    </submittedName>
</protein>
<reference evidence="3" key="1">
    <citation type="journal article" date="2015" name="Nature">
        <title>Complex archaea that bridge the gap between prokaryotes and eukaryotes.</title>
        <authorList>
            <person name="Spang A."/>
            <person name="Saw J.H."/>
            <person name="Jorgensen S.L."/>
            <person name="Zaremba-Niedzwiedzka K."/>
            <person name="Martijn J."/>
            <person name="Lind A.E."/>
            <person name="van Eijk R."/>
            <person name="Schleper C."/>
            <person name="Guy L."/>
            <person name="Ettema T.J."/>
        </authorList>
    </citation>
    <scope>NUCLEOTIDE SEQUENCE</scope>
</reference>
<keyword evidence="1" id="KW-0175">Coiled coil</keyword>
<name>A0A0F9TN13_9ZZZZ</name>
<feature type="region of interest" description="Disordered" evidence="2">
    <location>
        <begin position="371"/>
        <end position="391"/>
    </location>
</feature>
<feature type="compositionally biased region" description="Basic and acidic residues" evidence="2">
    <location>
        <begin position="371"/>
        <end position="380"/>
    </location>
</feature>
<gene>
    <name evidence="3" type="ORF">LCGC14_0371640</name>
</gene>
<comment type="caution">
    <text evidence="3">The sequence shown here is derived from an EMBL/GenBank/DDBJ whole genome shotgun (WGS) entry which is preliminary data.</text>
</comment>
<proteinExistence type="predicted"/>
<organism evidence="3">
    <name type="scientific">marine sediment metagenome</name>
    <dbReference type="NCBI Taxonomy" id="412755"/>
    <lineage>
        <taxon>unclassified sequences</taxon>
        <taxon>metagenomes</taxon>
        <taxon>ecological metagenomes</taxon>
    </lineage>
</organism>
<evidence type="ECO:0000256" key="1">
    <source>
        <dbReference type="SAM" id="Coils"/>
    </source>
</evidence>
<dbReference type="AlphaFoldDB" id="A0A0F9TN13"/>
<sequence length="450" mass="51652">MSDKLTVEAFLEEASGMKDKITELEKKLNEALESESTVAFHGVYHKAINNRIKNICNALEMNLNGIKAERIERLEKELGLTDTIATSTAIGTDTLPKRMDSLKKKYETLFKTVHGISPDHVDNLQERTKRSWISQNKINEGVDKLREIDHEVLRELFKNLKAFTYGLNIKKDDEAMYIEAWENGLKKLGGDPKPQMPEGFWERNHEETLKLKLLKEDSKPPSNKSRIDEKVYYNKEQAGYPNKKLPSYEDFLMIHNFEVVGSDGTCTKCGANFQTAQNTPCNPTEKEPKPSCDGCDSWGLCDHQGAYKIKGKWCNELYANGQDSKPPRYRCLDCNRIWDSLELDQNDKGDLMCPVCNCTGFDIINKKPSEQELDGKDSQKDLLNNYSKSKDNSVEPTEAIKRYEIKTGKFGMYFYDNELKRHVELKEALMMLNEWASLKKFGDSLGDYER</sequence>
<evidence type="ECO:0000256" key="2">
    <source>
        <dbReference type="SAM" id="MobiDB-lite"/>
    </source>
</evidence>
<accession>A0A0F9TN13</accession>
<evidence type="ECO:0000313" key="3">
    <source>
        <dbReference type="EMBL" id="KKN76312.1"/>
    </source>
</evidence>
<feature type="coiled-coil region" evidence="1">
    <location>
        <begin position="7"/>
        <end position="69"/>
    </location>
</feature>
<dbReference type="EMBL" id="LAZR01000297">
    <property type="protein sequence ID" value="KKN76312.1"/>
    <property type="molecule type" value="Genomic_DNA"/>
</dbReference>